<evidence type="ECO:0000256" key="5">
    <source>
        <dbReference type="ARBA" id="ARBA00023251"/>
    </source>
</evidence>
<comment type="subcellular location">
    <subcellularLocation>
        <location evidence="1">Membrane</location>
        <topology evidence="1">Multi-pass membrane protein</topology>
    </subcellularLocation>
</comment>
<dbReference type="Pfam" id="PF12698">
    <property type="entry name" value="ABC2_membrane_3"/>
    <property type="match status" value="1"/>
</dbReference>
<proteinExistence type="predicted"/>
<reference evidence="8 9" key="1">
    <citation type="submission" date="2024-09" db="EMBL/GenBank/DDBJ databases">
        <authorList>
            <person name="Sun Q."/>
            <person name="Mori K."/>
        </authorList>
    </citation>
    <scope>NUCLEOTIDE SEQUENCE [LARGE SCALE GENOMIC DNA]</scope>
    <source>
        <strain evidence="8 9">JCM 4362</strain>
    </source>
</reference>
<evidence type="ECO:0000313" key="9">
    <source>
        <dbReference type="Proteomes" id="UP001589718"/>
    </source>
</evidence>
<feature type="transmembrane region" description="Helical" evidence="6">
    <location>
        <begin position="39"/>
        <end position="60"/>
    </location>
</feature>
<organism evidence="8 9">
    <name type="scientific">Streptomyces cremeus</name>
    <dbReference type="NCBI Taxonomy" id="66881"/>
    <lineage>
        <taxon>Bacteria</taxon>
        <taxon>Bacillati</taxon>
        <taxon>Actinomycetota</taxon>
        <taxon>Actinomycetes</taxon>
        <taxon>Kitasatosporales</taxon>
        <taxon>Streptomycetaceae</taxon>
        <taxon>Streptomyces</taxon>
    </lineage>
</organism>
<accession>A0ABV5PLU4</accession>
<comment type="caution">
    <text evidence="8">The sequence shown here is derived from an EMBL/GenBank/DDBJ whole genome shotgun (WGS) entry which is preliminary data.</text>
</comment>
<keyword evidence="5" id="KW-0046">Antibiotic resistance</keyword>
<dbReference type="EMBL" id="JBHMCR010000019">
    <property type="protein sequence ID" value="MFB9524069.1"/>
    <property type="molecule type" value="Genomic_DNA"/>
</dbReference>
<keyword evidence="3 6" id="KW-1133">Transmembrane helix</keyword>
<dbReference type="InterPro" id="IPR047817">
    <property type="entry name" value="ABC2_TM_bact-type"/>
</dbReference>
<dbReference type="InterPro" id="IPR000412">
    <property type="entry name" value="ABC_2_transport"/>
</dbReference>
<dbReference type="RefSeq" id="WP_345218274.1">
    <property type="nucleotide sequence ID" value="NZ_BAAAXE010000001.1"/>
</dbReference>
<feature type="transmembrane region" description="Helical" evidence="6">
    <location>
        <begin position="254"/>
        <end position="272"/>
    </location>
</feature>
<dbReference type="InterPro" id="IPR052902">
    <property type="entry name" value="ABC-2_transporter"/>
</dbReference>
<gene>
    <name evidence="8" type="ORF">ACFFTU_29410</name>
</gene>
<evidence type="ECO:0000256" key="1">
    <source>
        <dbReference type="ARBA" id="ARBA00004141"/>
    </source>
</evidence>
<feature type="transmembrane region" description="Helical" evidence="6">
    <location>
        <begin position="72"/>
        <end position="95"/>
    </location>
</feature>
<feature type="transmembrane region" description="Helical" evidence="6">
    <location>
        <begin position="185"/>
        <end position="204"/>
    </location>
</feature>
<sequence>MTTQATPARQARPAPPNVVKVGVARGALELKQFFRERDAVVFTFALPVVLLLLLASIFNGTIPETGVKASQIFAASMIAAGIMSTTFVSLGTGIAQDRDDGTLKRLRGTPTPMASYFIGKVLMVLVVSFAEVVVLLAIGKGMFDLRLPNELGKWLTFGWVFLLGVVACALLGIAISSVPRTAKSAAAVIMLPFIGLQFVSGVLFNPISQLSSPLVEIGSVFPLKWMAQGFRSVFLPDSMTFQEVAGSWELGRTALILAAWCIGGLVLCLLTFRWKSSRQG</sequence>
<dbReference type="InterPro" id="IPR013525">
    <property type="entry name" value="ABC2_TM"/>
</dbReference>
<evidence type="ECO:0000313" key="8">
    <source>
        <dbReference type="EMBL" id="MFB9524069.1"/>
    </source>
</evidence>
<dbReference type="PROSITE" id="PS51012">
    <property type="entry name" value="ABC_TM2"/>
    <property type="match status" value="1"/>
</dbReference>
<dbReference type="Proteomes" id="UP001589718">
    <property type="component" value="Unassembled WGS sequence"/>
</dbReference>
<evidence type="ECO:0000259" key="7">
    <source>
        <dbReference type="PROSITE" id="PS51012"/>
    </source>
</evidence>
<protein>
    <submittedName>
        <fullName evidence="8">ABC transporter permease</fullName>
    </submittedName>
</protein>
<evidence type="ECO:0000256" key="2">
    <source>
        <dbReference type="ARBA" id="ARBA00022692"/>
    </source>
</evidence>
<evidence type="ECO:0000256" key="3">
    <source>
        <dbReference type="ARBA" id="ARBA00022989"/>
    </source>
</evidence>
<name>A0ABV5PLU4_STRCM</name>
<keyword evidence="9" id="KW-1185">Reference proteome</keyword>
<dbReference type="PANTHER" id="PTHR43027:SF2">
    <property type="entry name" value="TRANSPORT PERMEASE PROTEIN"/>
    <property type="match status" value="1"/>
</dbReference>
<feature type="domain" description="ABC transmembrane type-2" evidence="7">
    <location>
        <begin position="38"/>
        <end position="275"/>
    </location>
</feature>
<dbReference type="PIRSF" id="PIRSF006648">
    <property type="entry name" value="DrrB"/>
    <property type="match status" value="1"/>
</dbReference>
<feature type="transmembrane region" description="Helical" evidence="6">
    <location>
        <begin position="116"/>
        <end position="138"/>
    </location>
</feature>
<feature type="transmembrane region" description="Helical" evidence="6">
    <location>
        <begin position="158"/>
        <end position="178"/>
    </location>
</feature>
<keyword evidence="4 6" id="KW-0472">Membrane</keyword>
<evidence type="ECO:0000256" key="4">
    <source>
        <dbReference type="ARBA" id="ARBA00023136"/>
    </source>
</evidence>
<evidence type="ECO:0000256" key="6">
    <source>
        <dbReference type="SAM" id="Phobius"/>
    </source>
</evidence>
<keyword evidence="2 6" id="KW-0812">Transmembrane</keyword>
<dbReference type="PANTHER" id="PTHR43027">
    <property type="entry name" value="DOXORUBICIN RESISTANCE ABC TRANSPORTER PERMEASE PROTEIN DRRC-RELATED"/>
    <property type="match status" value="1"/>
</dbReference>